<comment type="cofactor">
    <cofactor evidence="1 12">
        <name>Zn(2+)</name>
        <dbReference type="ChEBI" id="CHEBI:29105"/>
    </cofactor>
</comment>
<dbReference type="KEGG" id="smao:CAG99_00685"/>
<dbReference type="SMART" id="SM00829">
    <property type="entry name" value="PKS_ER"/>
    <property type="match status" value="1"/>
</dbReference>
<evidence type="ECO:0000259" key="13">
    <source>
        <dbReference type="SMART" id="SM00829"/>
    </source>
</evidence>
<name>A0A1W7D4Q4_9ACTN</name>
<dbReference type="Gene3D" id="3.40.50.720">
    <property type="entry name" value="NAD(P)-binding Rossmann-like Domain"/>
    <property type="match status" value="1"/>
</dbReference>
<evidence type="ECO:0000313" key="15">
    <source>
        <dbReference type="Proteomes" id="UP000194218"/>
    </source>
</evidence>
<dbReference type="InterPro" id="IPR036291">
    <property type="entry name" value="NAD(P)-bd_dom_sf"/>
</dbReference>
<evidence type="ECO:0000256" key="5">
    <source>
        <dbReference type="ARBA" id="ARBA00037678"/>
    </source>
</evidence>
<evidence type="ECO:0000256" key="11">
    <source>
        <dbReference type="ARBA" id="ARBA00049085"/>
    </source>
</evidence>
<evidence type="ECO:0000256" key="6">
    <source>
        <dbReference type="ARBA" id="ARBA00037908"/>
    </source>
</evidence>
<comment type="catalytic activity">
    <reaction evidence="11">
        <text>2-deoxy-scyllo-inosamine + NADP(+) = 3-amino-2,3-dideoxy-scyllo-inosose + NADPH + H(+)</text>
        <dbReference type="Rhea" id="RHEA:33879"/>
        <dbReference type="ChEBI" id="CHEBI:15378"/>
        <dbReference type="ChEBI" id="CHEBI:57783"/>
        <dbReference type="ChEBI" id="CHEBI:58349"/>
        <dbReference type="ChEBI" id="CHEBI:65002"/>
        <dbReference type="ChEBI" id="CHEBI:65003"/>
        <dbReference type="EC" id="1.1.1.329"/>
    </reaction>
</comment>
<accession>A0A1W7D4Q4</accession>
<dbReference type="Pfam" id="PF08240">
    <property type="entry name" value="ADH_N"/>
    <property type="match status" value="1"/>
</dbReference>
<proteinExistence type="inferred from homology"/>
<comment type="similarity">
    <text evidence="7">Belongs to the zinc-containing alcohol dehydrogenase family. DOIA dehydrogenase subfamily.</text>
</comment>
<keyword evidence="3 12" id="KW-0862">Zinc</keyword>
<dbReference type="InterPro" id="IPR011032">
    <property type="entry name" value="GroES-like_sf"/>
</dbReference>
<evidence type="ECO:0000256" key="12">
    <source>
        <dbReference type="RuleBase" id="RU361277"/>
    </source>
</evidence>
<dbReference type="PANTHER" id="PTHR43401:SF2">
    <property type="entry name" value="L-THREONINE 3-DEHYDROGENASE"/>
    <property type="match status" value="1"/>
</dbReference>
<comment type="pathway">
    <text evidence="6">Metabolic intermediate biosynthesis; 2-deoxystreptamine biosynthesis; 2-deoxystreptamine from D-glucose 6-phosphate: step 3/4.</text>
</comment>
<evidence type="ECO:0000256" key="9">
    <source>
        <dbReference type="ARBA" id="ARBA00039387"/>
    </source>
</evidence>
<comment type="function">
    <text evidence="5">Catalyzes the oxidation of 2-deoxy-scyllo-inosamine (DOIA) with NAD(+) or NADP(+), forming 3-amino-2,3-dideoxy-scyllo-inosose (amino-DOI).</text>
</comment>
<evidence type="ECO:0000256" key="2">
    <source>
        <dbReference type="ARBA" id="ARBA00022723"/>
    </source>
</evidence>
<dbReference type="Gene3D" id="3.90.180.10">
    <property type="entry name" value="Medium-chain alcohol dehydrogenases, catalytic domain"/>
    <property type="match status" value="1"/>
</dbReference>
<dbReference type="PROSITE" id="PS00059">
    <property type="entry name" value="ADH_ZINC"/>
    <property type="match status" value="1"/>
</dbReference>
<dbReference type="PANTHER" id="PTHR43401">
    <property type="entry name" value="L-THREONINE 3-DEHYDROGENASE"/>
    <property type="match status" value="1"/>
</dbReference>
<sequence>MSVSRSGQRYARVAGPRELELVPEDALDEPAADGVLVDITYCGICGTDVHGYTDGHMLPPAVFGHEWTGTVRAVGPEVTGLTAGLRVVGAVGPACGRCRQCAAGHARQCETVFAEANGVDPAAPAHGGFADRVRVSARRVVPVPENLSDVEAALVEPATVTFHAVRRTAMEFGSLVVVQGAGPIGLLTAQHARNAGAGQIVVSEPSPARRAAAERLGFSGTVAPEDLPTALADVSGGLGADVVFECAGVASLLQPSAELVRRGGVLALLGYPLTESRVSYGDWQSRELTVVGSLAYNHEDFLGAMRAVAERRIDVAALHTGTIGLSGLGDMLEELDSGRSAQAKVLVDPRS</sequence>
<comment type="catalytic activity">
    <reaction evidence="10">
        <text>2-deoxy-scyllo-inosamine + NAD(+) = 3-amino-2,3-dideoxy-scyllo-inosose + NADH + H(+)</text>
        <dbReference type="Rhea" id="RHEA:33883"/>
        <dbReference type="ChEBI" id="CHEBI:15378"/>
        <dbReference type="ChEBI" id="CHEBI:57540"/>
        <dbReference type="ChEBI" id="CHEBI:57945"/>
        <dbReference type="ChEBI" id="CHEBI:65002"/>
        <dbReference type="ChEBI" id="CHEBI:65003"/>
        <dbReference type="EC" id="1.1.1.329"/>
    </reaction>
</comment>
<dbReference type="GO" id="GO:0008270">
    <property type="term" value="F:zinc ion binding"/>
    <property type="evidence" value="ECO:0007669"/>
    <property type="project" value="InterPro"/>
</dbReference>
<evidence type="ECO:0000256" key="1">
    <source>
        <dbReference type="ARBA" id="ARBA00001947"/>
    </source>
</evidence>
<organism evidence="14 15">
    <name type="scientific">Streptomyces marincola</name>
    <dbReference type="NCBI Taxonomy" id="2878388"/>
    <lineage>
        <taxon>Bacteria</taxon>
        <taxon>Bacillati</taxon>
        <taxon>Actinomycetota</taxon>
        <taxon>Actinomycetes</taxon>
        <taxon>Kitasatosporales</taxon>
        <taxon>Streptomycetaceae</taxon>
        <taxon>Streptomyces</taxon>
    </lineage>
</organism>
<reference evidence="14 15" key="1">
    <citation type="submission" date="2017-05" db="EMBL/GenBank/DDBJ databases">
        <title>Complete genome sequence of Streptomyces sp. SCSIO 03032 revealed the diverse biosynthetic pathways for its bioactive secondary metabolites.</title>
        <authorList>
            <person name="Ma L."/>
            <person name="Zhu Y."/>
            <person name="Zhang W."/>
            <person name="Zhang G."/>
            <person name="Tian X."/>
            <person name="Zhang S."/>
            <person name="Zhang C."/>
        </authorList>
    </citation>
    <scope>NUCLEOTIDE SEQUENCE [LARGE SCALE GENOMIC DNA]</scope>
    <source>
        <strain evidence="14 15">SCSIO 03032</strain>
    </source>
</reference>
<dbReference type="AlphaFoldDB" id="A0A1W7D4Q4"/>
<dbReference type="SUPFAM" id="SSF50129">
    <property type="entry name" value="GroES-like"/>
    <property type="match status" value="1"/>
</dbReference>
<protein>
    <recommendedName>
        <fullName evidence="9">2-deoxy-scyllo-inosamine dehydrogenase</fullName>
        <ecNumber evidence="8">1.1.1.329</ecNumber>
    </recommendedName>
</protein>
<dbReference type="GO" id="GO:0016491">
    <property type="term" value="F:oxidoreductase activity"/>
    <property type="evidence" value="ECO:0007669"/>
    <property type="project" value="UniProtKB-KW"/>
</dbReference>
<feature type="domain" description="Enoyl reductase (ER)" evidence="13">
    <location>
        <begin position="15"/>
        <end position="325"/>
    </location>
</feature>
<evidence type="ECO:0000313" key="14">
    <source>
        <dbReference type="EMBL" id="ARQ72083.1"/>
    </source>
</evidence>
<evidence type="ECO:0000256" key="10">
    <source>
        <dbReference type="ARBA" id="ARBA00048685"/>
    </source>
</evidence>
<dbReference type="EMBL" id="CP021121">
    <property type="protein sequence ID" value="ARQ72083.1"/>
    <property type="molecule type" value="Genomic_DNA"/>
</dbReference>
<dbReference type="InterPro" id="IPR013149">
    <property type="entry name" value="ADH-like_C"/>
</dbReference>
<evidence type="ECO:0000256" key="3">
    <source>
        <dbReference type="ARBA" id="ARBA00022833"/>
    </source>
</evidence>
<dbReference type="Proteomes" id="UP000194218">
    <property type="component" value="Chromosome"/>
</dbReference>
<evidence type="ECO:0000256" key="7">
    <source>
        <dbReference type="ARBA" id="ARBA00038004"/>
    </source>
</evidence>
<dbReference type="Pfam" id="PF00107">
    <property type="entry name" value="ADH_zinc_N"/>
    <property type="match status" value="1"/>
</dbReference>
<dbReference type="InterPro" id="IPR013154">
    <property type="entry name" value="ADH-like_N"/>
</dbReference>
<dbReference type="InterPro" id="IPR002328">
    <property type="entry name" value="ADH_Zn_CS"/>
</dbReference>
<dbReference type="InterPro" id="IPR020843">
    <property type="entry name" value="ER"/>
</dbReference>
<keyword evidence="2 12" id="KW-0479">Metal-binding</keyword>
<dbReference type="InterPro" id="IPR050129">
    <property type="entry name" value="Zn_alcohol_dh"/>
</dbReference>
<keyword evidence="4" id="KW-0560">Oxidoreductase</keyword>
<dbReference type="SUPFAM" id="SSF51735">
    <property type="entry name" value="NAD(P)-binding Rossmann-fold domains"/>
    <property type="match status" value="1"/>
</dbReference>
<keyword evidence="15" id="KW-1185">Reference proteome</keyword>
<evidence type="ECO:0000256" key="4">
    <source>
        <dbReference type="ARBA" id="ARBA00023002"/>
    </source>
</evidence>
<gene>
    <name evidence="14" type="ORF">CAG99_00685</name>
</gene>
<dbReference type="EC" id="1.1.1.329" evidence="8"/>
<evidence type="ECO:0000256" key="8">
    <source>
        <dbReference type="ARBA" id="ARBA00039102"/>
    </source>
</evidence>